<dbReference type="AlphaFoldDB" id="A0AAT9HW99"/>
<organism evidence="1">
    <name type="scientific">Streptomyces haneummycinicus</name>
    <dbReference type="NCBI Taxonomy" id="3074435"/>
    <lineage>
        <taxon>Bacteria</taxon>
        <taxon>Bacillati</taxon>
        <taxon>Actinomycetota</taxon>
        <taxon>Actinomycetes</taxon>
        <taxon>Kitasatosporales</taxon>
        <taxon>Streptomycetaceae</taxon>
        <taxon>Streptomyces</taxon>
    </lineage>
</organism>
<protein>
    <submittedName>
        <fullName evidence="1">Uncharacterized protein</fullName>
    </submittedName>
</protein>
<dbReference type="EMBL" id="AP035768">
    <property type="protein sequence ID" value="BFO21543.1"/>
    <property type="molecule type" value="Genomic_DNA"/>
</dbReference>
<evidence type="ECO:0000313" key="1">
    <source>
        <dbReference type="EMBL" id="BFO21543.1"/>
    </source>
</evidence>
<gene>
    <name evidence="1" type="ORF">SHKM778_79310</name>
</gene>
<accession>A0AAT9HW99</accession>
<reference evidence="1" key="2">
    <citation type="submission" date="2024-07" db="EMBL/GenBank/DDBJ databases">
        <title>Streptomyces haneummycinica sp. nov., a new antibiotic-producing actinobacterium isolated from marine sediment.</title>
        <authorList>
            <person name="Uemura M."/>
            <person name="Hamada M."/>
            <person name="Hirano S."/>
            <person name="Kobayashi K."/>
            <person name="Ohshiro T."/>
            <person name="Kobayashi T."/>
            <person name="Terahara T."/>
        </authorList>
    </citation>
    <scope>NUCLEOTIDE SEQUENCE</scope>
    <source>
        <strain evidence="1">KM77-8</strain>
    </source>
</reference>
<proteinExistence type="predicted"/>
<name>A0AAT9HW99_9ACTN</name>
<sequence>MVVDAGRAAHRLRGVFGADGVDAVVAHALAHQRDQVGPEGVPFGRCDVAAGAVEVDAVPEEDLGAVDVAHAGDDLLVHEERGDRRTAAADPAVGGGPVGARAERVGAEAVVDRPFLAVRDQGAGGGAAQIDVRQVAGEAEPDGVRGRWRGGRAEGDLAEEAEVDVDPLGRFGGAEAEEEVLSVGVGGVQRCAVEEGGGVGELALGAGDAEGVPAGKAAA</sequence>
<reference evidence="1" key="1">
    <citation type="submission" date="2024-06" db="EMBL/GenBank/DDBJ databases">
        <authorList>
            <consortium name="consrtm"/>
            <person name="Uemura M."/>
            <person name="Terahara T."/>
        </authorList>
    </citation>
    <scope>NUCLEOTIDE SEQUENCE</scope>
    <source>
        <strain evidence="1">KM77-8</strain>
    </source>
</reference>